<evidence type="ECO:0000256" key="3">
    <source>
        <dbReference type="SAM" id="SignalP"/>
    </source>
</evidence>
<dbReference type="CDD" id="cd00688">
    <property type="entry name" value="ISOPREN_C2_like"/>
    <property type="match status" value="1"/>
</dbReference>
<keyword evidence="2" id="KW-0812">Transmembrane</keyword>
<evidence type="ECO:0000256" key="2">
    <source>
        <dbReference type="SAM" id="Phobius"/>
    </source>
</evidence>
<sequence length="420" mass="42373">MIPLHLRRGVAALAVSVVAGAVAAPVALAAPTPSPAALPSGLYGTKDPKFDGVFRQSLALTAQRSLGVQPAAKAVDWLVGQQCADGAFAAFRPDASKDCTPKDMRDTNATATAVQALKAVGGQDAAVKKAVGWLKSVQNADGGWPYMPGTPSDANSTALVTGALTDAGEKADALKGKEGRTPLNKLLDFQSGCTGKAEDLGSFAFQPDKAGKLFPSADATAAVVTAAAGRGGPVIDVPKDKDKPVEAAPGCKQGMADAKAAAAGGSDYLSRLLDKNGGHLMSAPLPGTEAKPDVGNTADAVVALAADGHKTAAKKAADWLAKNSAAWAKENGPAAYAQLVFAAHATGMNPEDFGGANLVEQLNATGPAPQVKKDADAADKEKKSDDEGGSSTTWLIVGVAFVASMGAGILISGRNKNKNL</sequence>
<keyword evidence="2" id="KW-0472">Membrane</keyword>
<dbReference type="InterPro" id="IPR008930">
    <property type="entry name" value="Terpenoid_cyclase/PrenylTrfase"/>
</dbReference>
<dbReference type="RefSeq" id="WP_189821927.1">
    <property type="nucleotide sequence ID" value="NZ_BMVC01000013.1"/>
</dbReference>
<gene>
    <name evidence="4" type="ORF">GCM10010334_59090</name>
</gene>
<organism evidence="4 5">
    <name type="scientific">Streptomyces finlayi</name>
    <dbReference type="NCBI Taxonomy" id="67296"/>
    <lineage>
        <taxon>Bacteria</taxon>
        <taxon>Bacillati</taxon>
        <taxon>Actinomycetota</taxon>
        <taxon>Actinomycetes</taxon>
        <taxon>Kitasatosporales</taxon>
        <taxon>Streptomycetaceae</taxon>
        <taxon>Streptomyces</taxon>
    </lineage>
</organism>
<evidence type="ECO:0008006" key="6">
    <source>
        <dbReference type="Google" id="ProtNLM"/>
    </source>
</evidence>
<comment type="caution">
    <text evidence="4">The sequence shown here is derived from an EMBL/GenBank/DDBJ whole genome shotgun (WGS) entry which is preliminary data.</text>
</comment>
<protein>
    <recommendedName>
        <fullName evidence="6">Squalene cyclase C-terminal domain-containing protein</fullName>
    </recommendedName>
</protein>
<feature type="signal peptide" evidence="3">
    <location>
        <begin position="1"/>
        <end position="29"/>
    </location>
</feature>
<proteinExistence type="predicted"/>
<feature type="chain" id="PRO_5037758680" description="Squalene cyclase C-terminal domain-containing protein" evidence="3">
    <location>
        <begin position="30"/>
        <end position="420"/>
    </location>
</feature>
<dbReference type="Gene3D" id="1.50.10.20">
    <property type="match status" value="1"/>
</dbReference>
<feature type="compositionally biased region" description="Basic and acidic residues" evidence="1">
    <location>
        <begin position="371"/>
        <end position="386"/>
    </location>
</feature>
<name>A0A918X2Z7_9ACTN</name>
<dbReference type="Proteomes" id="UP000638353">
    <property type="component" value="Unassembled WGS sequence"/>
</dbReference>
<evidence type="ECO:0000313" key="5">
    <source>
        <dbReference type="Proteomes" id="UP000638353"/>
    </source>
</evidence>
<feature type="transmembrane region" description="Helical" evidence="2">
    <location>
        <begin position="392"/>
        <end position="411"/>
    </location>
</feature>
<reference evidence="4" key="2">
    <citation type="submission" date="2020-09" db="EMBL/GenBank/DDBJ databases">
        <authorList>
            <person name="Sun Q."/>
            <person name="Ohkuma M."/>
        </authorList>
    </citation>
    <scope>NUCLEOTIDE SEQUENCE</scope>
    <source>
        <strain evidence="4">JCM 4637</strain>
    </source>
</reference>
<keyword evidence="2" id="KW-1133">Transmembrane helix</keyword>
<dbReference type="SUPFAM" id="SSF48239">
    <property type="entry name" value="Terpenoid cyclases/Protein prenyltransferases"/>
    <property type="match status" value="1"/>
</dbReference>
<accession>A0A918X2Z7</accession>
<reference evidence="4" key="1">
    <citation type="journal article" date="2014" name="Int. J. Syst. Evol. Microbiol.">
        <title>Complete genome sequence of Corynebacterium casei LMG S-19264T (=DSM 44701T), isolated from a smear-ripened cheese.</title>
        <authorList>
            <consortium name="US DOE Joint Genome Institute (JGI-PGF)"/>
            <person name="Walter F."/>
            <person name="Albersmeier A."/>
            <person name="Kalinowski J."/>
            <person name="Ruckert C."/>
        </authorList>
    </citation>
    <scope>NUCLEOTIDE SEQUENCE</scope>
    <source>
        <strain evidence="4">JCM 4637</strain>
    </source>
</reference>
<dbReference type="AlphaFoldDB" id="A0A918X2Z7"/>
<evidence type="ECO:0000256" key="1">
    <source>
        <dbReference type="SAM" id="MobiDB-lite"/>
    </source>
</evidence>
<keyword evidence="3" id="KW-0732">Signal</keyword>
<dbReference type="EMBL" id="BMVC01000013">
    <property type="protein sequence ID" value="GHD07006.1"/>
    <property type="molecule type" value="Genomic_DNA"/>
</dbReference>
<evidence type="ECO:0000313" key="4">
    <source>
        <dbReference type="EMBL" id="GHD07006.1"/>
    </source>
</evidence>
<feature type="region of interest" description="Disordered" evidence="1">
    <location>
        <begin position="367"/>
        <end position="390"/>
    </location>
</feature>